<name>A0AAD1XSW7_EUPCR</name>
<feature type="transmembrane region" description="Helical" evidence="2">
    <location>
        <begin position="164"/>
        <end position="186"/>
    </location>
</feature>
<evidence type="ECO:0000313" key="4">
    <source>
        <dbReference type="Proteomes" id="UP001295684"/>
    </source>
</evidence>
<evidence type="ECO:0000256" key="2">
    <source>
        <dbReference type="SAM" id="Phobius"/>
    </source>
</evidence>
<keyword evidence="2" id="KW-0812">Transmembrane</keyword>
<proteinExistence type="predicted"/>
<gene>
    <name evidence="3" type="ORF">ECRASSUSDP1_LOCUS19668</name>
</gene>
<keyword evidence="4" id="KW-1185">Reference proteome</keyword>
<evidence type="ECO:0000256" key="1">
    <source>
        <dbReference type="SAM" id="MobiDB-lite"/>
    </source>
</evidence>
<sequence>MNVNHPEPQQYPQATQNPVNYPQPPQNYPQNQAIYPQNPQMQPYQHQNPYQGFEQMAQKIKSLSIIYFIFLAIALGGTLFQFIMGCSRFYLGIFWWFYIIVSIGDSCFGLAHVFLNNLSAMANIVFMIIHLKFVLFHVAVFFYLLFDVIVDLKYVYGSDRPLIVIFWLCIIVQVFPKLCLVSISVIRRKIQLRQQRQQVNQGIYAPLNQNPQAYGQNPQAYAQNPHGQAPVPGYQQVPSAAIPREAPNGNNSNGQASPTQDS</sequence>
<reference evidence="3" key="1">
    <citation type="submission" date="2023-07" db="EMBL/GenBank/DDBJ databases">
        <authorList>
            <consortium name="AG Swart"/>
            <person name="Singh M."/>
            <person name="Singh A."/>
            <person name="Seah K."/>
            <person name="Emmerich C."/>
        </authorList>
    </citation>
    <scope>NUCLEOTIDE SEQUENCE</scope>
    <source>
        <strain evidence="3">DP1</strain>
    </source>
</reference>
<comment type="caution">
    <text evidence="3">The sequence shown here is derived from an EMBL/GenBank/DDBJ whole genome shotgun (WGS) entry which is preliminary data.</text>
</comment>
<feature type="region of interest" description="Disordered" evidence="1">
    <location>
        <begin position="1"/>
        <end position="23"/>
    </location>
</feature>
<dbReference type="Proteomes" id="UP001295684">
    <property type="component" value="Unassembled WGS sequence"/>
</dbReference>
<dbReference type="AlphaFoldDB" id="A0AAD1XSW7"/>
<dbReference type="EMBL" id="CAMPGE010019980">
    <property type="protein sequence ID" value="CAI2378273.1"/>
    <property type="molecule type" value="Genomic_DNA"/>
</dbReference>
<feature type="region of interest" description="Disordered" evidence="1">
    <location>
        <begin position="215"/>
        <end position="262"/>
    </location>
</feature>
<feature type="transmembrane region" description="Helical" evidence="2">
    <location>
        <begin position="65"/>
        <end position="83"/>
    </location>
</feature>
<organism evidence="3 4">
    <name type="scientific">Euplotes crassus</name>
    <dbReference type="NCBI Taxonomy" id="5936"/>
    <lineage>
        <taxon>Eukaryota</taxon>
        <taxon>Sar</taxon>
        <taxon>Alveolata</taxon>
        <taxon>Ciliophora</taxon>
        <taxon>Intramacronucleata</taxon>
        <taxon>Spirotrichea</taxon>
        <taxon>Hypotrichia</taxon>
        <taxon>Euplotida</taxon>
        <taxon>Euplotidae</taxon>
        <taxon>Moneuplotes</taxon>
    </lineage>
</organism>
<keyword evidence="2" id="KW-1133">Transmembrane helix</keyword>
<feature type="compositionally biased region" description="Polar residues" evidence="1">
    <location>
        <begin position="215"/>
        <end position="226"/>
    </location>
</feature>
<evidence type="ECO:0008006" key="5">
    <source>
        <dbReference type="Google" id="ProtNLM"/>
    </source>
</evidence>
<feature type="compositionally biased region" description="Polar residues" evidence="1">
    <location>
        <begin position="248"/>
        <end position="262"/>
    </location>
</feature>
<feature type="transmembrane region" description="Helical" evidence="2">
    <location>
        <begin position="122"/>
        <end position="144"/>
    </location>
</feature>
<protein>
    <recommendedName>
        <fullName evidence="5">Transmembrane protein</fullName>
    </recommendedName>
</protein>
<feature type="transmembrane region" description="Helical" evidence="2">
    <location>
        <begin position="95"/>
        <end position="115"/>
    </location>
</feature>
<evidence type="ECO:0000313" key="3">
    <source>
        <dbReference type="EMBL" id="CAI2378273.1"/>
    </source>
</evidence>
<keyword evidence="2" id="KW-0472">Membrane</keyword>
<accession>A0AAD1XSW7</accession>